<reference evidence="1 2" key="1">
    <citation type="submission" date="2019-12" db="EMBL/GenBank/DDBJ databases">
        <title>Chromosome-level assembly of the Caenorhabditis remanei genome.</title>
        <authorList>
            <person name="Teterina A.A."/>
            <person name="Willis J.H."/>
            <person name="Phillips P.C."/>
        </authorList>
    </citation>
    <scope>NUCLEOTIDE SEQUENCE [LARGE SCALE GENOMIC DNA]</scope>
    <source>
        <strain evidence="1 2">PX506</strain>
        <tissue evidence="1">Whole organism</tissue>
    </source>
</reference>
<evidence type="ECO:0000313" key="2">
    <source>
        <dbReference type="Proteomes" id="UP000483820"/>
    </source>
</evidence>
<proteinExistence type="predicted"/>
<organism evidence="1 2">
    <name type="scientific">Caenorhabditis remanei</name>
    <name type="common">Caenorhabditis vulgaris</name>
    <dbReference type="NCBI Taxonomy" id="31234"/>
    <lineage>
        <taxon>Eukaryota</taxon>
        <taxon>Metazoa</taxon>
        <taxon>Ecdysozoa</taxon>
        <taxon>Nematoda</taxon>
        <taxon>Chromadorea</taxon>
        <taxon>Rhabditida</taxon>
        <taxon>Rhabditina</taxon>
        <taxon>Rhabditomorpha</taxon>
        <taxon>Rhabditoidea</taxon>
        <taxon>Rhabditidae</taxon>
        <taxon>Peloderinae</taxon>
        <taxon>Caenorhabditis</taxon>
    </lineage>
</organism>
<dbReference type="AlphaFoldDB" id="A0A6A5FYL1"/>
<name>A0A6A5FYL1_CAERE</name>
<accession>A0A6A5FYL1</accession>
<comment type="caution">
    <text evidence="1">The sequence shown here is derived from an EMBL/GenBank/DDBJ whole genome shotgun (WGS) entry which is preliminary data.</text>
</comment>
<dbReference type="KEGG" id="crq:GCK72_024123"/>
<dbReference type="CTD" id="78777779"/>
<dbReference type="RefSeq" id="XP_053579301.1">
    <property type="nucleotide sequence ID" value="XM_053735735.1"/>
</dbReference>
<dbReference type="GeneID" id="78777779"/>
<gene>
    <name evidence="1" type="ORF">GCK72_024123</name>
</gene>
<dbReference type="EMBL" id="WUAV01000006">
    <property type="protein sequence ID" value="KAF1747657.1"/>
    <property type="molecule type" value="Genomic_DNA"/>
</dbReference>
<protein>
    <submittedName>
        <fullName evidence="1">Uncharacterized protein</fullName>
    </submittedName>
</protein>
<sequence>MKLKSGVIVQKSENRLDVEFSVSDVLLEEVVNGLHVKWKNNEVHIFVAEVEDSMSRLFISTLDTWADVHLLDNILEHLDSGLNTTGTEFIELFSVEGNINVLWQERVLLENGSKVELNSGEHLRLEDWELGVGGENLFLWLVTGEEKNFGATDGQWLSAWVGGSSELTDDVVGERSNVLVGFLLHLRDDVCKNWLFWESFHHSPEGSHTELWHVLTVLVDWKKNFLDLAWHNIFEKTEGFNGFSADSKWLTWVLDELDELVDGHVDSRVSESLESKNLLVSGFSTAEVLHEDADVLLLELTGSWTGQWKILSLGSESADNGSGGKPSRLTEWLVSLSEWGLGEFDEKISDVFT</sequence>
<dbReference type="Proteomes" id="UP000483820">
    <property type="component" value="Chromosome X"/>
</dbReference>
<evidence type="ECO:0000313" key="1">
    <source>
        <dbReference type="EMBL" id="KAF1747657.1"/>
    </source>
</evidence>